<comment type="caution">
    <text evidence="1">The sequence shown here is derived from an EMBL/GenBank/DDBJ whole genome shotgun (WGS) entry which is preliminary data.</text>
</comment>
<accession>A0A5D0HYA6</accession>
<dbReference type="EMBL" id="VSDQ01000679">
    <property type="protein sequence ID" value="TYA74442.1"/>
    <property type="molecule type" value="Genomic_DNA"/>
</dbReference>
<proteinExistence type="predicted"/>
<keyword evidence="2" id="KW-1185">Reference proteome</keyword>
<dbReference type="Proteomes" id="UP000323930">
    <property type="component" value="Unassembled WGS sequence"/>
</dbReference>
<organism evidence="1 2">
    <name type="scientific">Seonamhaeicola marinus</name>
    <dbReference type="NCBI Taxonomy" id="1912246"/>
    <lineage>
        <taxon>Bacteria</taxon>
        <taxon>Pseudomonadati</taxon>
        <taxon>Bacteroidota</taxon>
        <taxon>Flavobacteriia</taxon>
        <taxon>Flavobacteriales</taxon>
        <taxon>Flavobacteriaceae</taxon>
    </lineage>
</organism>
<name>A0A5D0HYA6_9FLAO</name>
<dbReference type="RefSeq" id="WP_148543384.1">
    <property type="nucleotide sequence ID" value="NZ_VSDQ01000679.1"/>
</dbReference>
<gene>
    <name evidence="1" type="ORF">FUA24_14050</name>
</gene>
<protein>
    <submittedName>
        <fullName evidence="1">Uncharacterized protein</fullName>
    </submittedName>
</protein>
<evidence type="ECO:0000313" key="1">
    <source>
        <dbReference type="EMBL" id="TYA74442.1"/>
    </source>
</evidence>
<reference evidence="1 2" key="1">
    <citation type="submission" date="2019-08" db="EMBL/GenBank/DDBJ databases">
        <title>Seonamhaeicola sediminis sp. nov., isolated from marine sediment.</title>
        <authorList>
            <person name="Cao W.R."/>
        </authorList>
    </citation>
    <scope>NUCLEOTIDE SEQUENCE [LARGE SCALE GENOMIC DNA]</scope>
    <source>
        <strain evidence="1 2">B011</strain>
    </source>
</reference>
<evidence type="ECO:0000313" key="2">
    <source>
        <dbReference type="Proteomes" id="UP000323930"/>
    </source>
</evidence>
<dbReference type="AlphaFoldDB" id="A0A5D0HYA6"/>
<dbReference type="OrthoDB" id="1050449at2"/>
<sequence length="195" mass="22887">MKRKIVTDKECRIDLANELPKLFTAFKNAVTMFQKEIVQTPPQSRARAFEANLLNSKMIQSIQETFPRNWKFGKYKRFILNLSGYTVLFKKLNSKDMPMNIRTSHSMAIYNQLQTSLFDNQTLSIDPIVFFGYKKGKFGDILDPKLVYVDEDQVKWTLTEDMIVERKVITMTRKPVIKALPKLKQNIEQNKRKTK</sequence>